<evidence type="ECO:0000313" key="3">
    <source>
        <dbReference type="Proteomes" id="UP001163846"/>
    </source>
</evidence>
<accession>A0AA38NVU4</accession>
<protein>
    <submittedName>
        <fullName evidence="2">Uncharacterized protein</fullName>
    </submittedName>
</protein>
<comment type="caution">
    <text evidence="2">The sequence shown here is derived from an EMBL/GenBank/DDBJ whole genome shotgun (WGS) entry which is preliminary data.</text>
</comment>
<dbReference type="AlphaFoldDB" id="A0AA38NVU4"/>
<feature type="compositionally biased region" description="Low complexity" evidence="1">
    <location>
        <begin position="465"/>
        <end position="481"/>
    </location>
</feature>
<name>A0AA38NVU4_9AGAR</name>
<evidence type="ECO:0000256" key="1">
    <source>
        <dbReference type="SAM" id="MobiDB-lite"/>
    </source>
</evidence>
<gene>
    <name evidence="2" type="ORF">F5878DRAFT_667543</name>
</gene>
<feature type="region of interest" description="Disordered" evidence="1">
    <location>
        <begin position="447"/>
        <end position="523"/>
    </location>
</feature>
<reference evidence="2" key="1">
    <citation type="submission" date="2022-08" db="EMBL/GenBank/DDBJ databases">
        <authorList>
            <consortium name="DOE Joint Genome Institute"/>
            <person name="Min B."/>
            <person name="Riley R."/>
            <person name="Sierra-Patev S."/>
            <person name="Naranjo-Ortiz M."/>
            <person name="Looney B."/>
            <person name="Konkel Z."/>
            <person name="Slot J.C."/>
            <person name="Sakamoto Y."/>
            <person name="Steenwyk J.L."/>
            <person name="Rokas A."/>
            <person name="Carro J."/>
            <person name="Camarero S."/>
            <person name="Ferreira P."/>
            <person name="Molpeceres G."/>
            <person name="Ruiz-Duenas F.J."/>
            <person name="Serrano A."/>
            <person name="Henrissat B."/>
            <person name="Drula E."/>
            <person name="Hughes K.W."/>
            <person name="Mata J.L."/>
            <person name="Ishikawa N.K."/>
            <person name="Vargas-Isla R."/>
            <person name="Ushijima S."/>
            <person name="Smith C.A."/>
            <person name="Ahrendt S."/>
            <person name="Andreopoulos W."/>
            <person name="He G."/>
            <person name="Labutti K."/>
            <person name="Lipzen A."/>
            <person name="Ng V."/>
            <person name="Sandor L."/>
            <person name="Barry K."/>
            <person name="Martinez A.T."/>
            <person name="Xiao Y."/>
            <person name="Gibbons J.G."/>
            <person name="Terashima K."/>
            <person name="Hibbett D.S."/>
            <person name="Grigoriev I.V."/>
        </authorList>
    </citation>
    <scope>NUCLEOTIDE SEQUENCE</scope>
    <source>
        <strain evidence="2">TFB9207</strain>
    </source>
</reference>
<dbReference type="EMBL" id="MU807463">
    <property type="protein sequence ID" value="KAJ3831448.1"/>
    <property type="molecule type" value="Genomic_DNA"/>
</dbReference>
<feature type="compositionally biased region" description="Low complexity" evidence="1">
    <location>
        <begin position="1"/>
        <end position="13"/>
    </location>
</feature>
<proteinExistence type="predicted"/>
<feature type="compositionally biased region" description="Acidic residues" evidence="1">
    <location>
        <begin position="861"/>
        <end position="880"/>
    </location>
</feature>
<feature type="region of interest" description="Disordered" evidence="1">
    <location>
        <begin position="793"/>
        <end position="896"/>
    </location>
</feature>
<evidence type="ECO:0000313" key="2">
    <source>
        <dbReference type="EMBL" id="KAJ3831448.1"/>
    </source>
</evidence>
<sequence>MATKSSSKSASSKRPPPTASRNRVYGVTPTAPPSGSSFNDPADGPSQVSFDASVRILGVPPSDKNILFLPASAEECSVLVNNFRRFPNSKPPAFHLPQYADPEQVQFKEILDTIDNSPGPATFYPPQLITTCDLFSQGRLSTGQGLHLYQALVILQRAFSKILGGHHSKSETRRRILQFLATPNFKHCLVGLSVPSLVLPPPTPVPSQEYYHLYWHYTSNCPLFAPVLVALICDFCADHLSPEEYASRIYDSKARDGYGMSSKTRQRVKSYLAEPITLRQLAIPIPFDTLTREGQIIVTVASRGTDVDQIRQPRTKIALRPDPSARIIAPKGSKVRSGRKDTPSPLPQRRPLSLNEDESSSEASSRHGISVLSSPQRFPLSRSPVPEVLVVEDEEEEELDLFVQPPDPVVPATRRSIARAAKTKHLISEPVMKVSTSAVKRERDLVVAEPDQSTAEPPAKKRRTQPTAETAPAAARATPTDTPRPAPSKVPIRIQEGPPDYFDEDDDKTTGHEGFLTNPNFQPKAPFSQLIRKTVAQNPRAPKLPFLRAPRWQISEEMKNFGAFINSADTSFSLQGLSRYNYLASRHLQSSSSSTLPSPEALYSPNNCLSCLTRGVVCDGGSKLVGACSNCDRTHRSCSNSLGLEDHKDRFLALHNTIQGYPVGYSGSLDRFRATLDEMGHITTSFETIFNDVRRRLSQHLQEIRANGFDFNVVLSQWVDDNPNHPLDYDLLTWLATFFGWDSACNLSSFLVDPNDTARLEDFLRSNHFPADDPAVPSIPTPSVTLAADVQPTSQTPFASPSLVLPGPGPISRRRPAAAVPSNFSSDSKFHTPPASTTADDEMEVEEGTSRASVAQALVTEYDDSEEDEMAGNDTDEDAPAEIAPPTVSKSPKSRK</sequence>
<keyword evidence="3" id="KW-1185">Reference proteome</keyword>
<organism evidence="2 3">
    <name type="scientific">Lentinula raphanica</name>
    <dbReference type="NCBI Taxonomy" id="153919"/>
    <lineage>
        <taxon>Eukaryota</taxon>
        <taxon>Fungi</taxon>
        <taxon>Dikarya</taxon>
        <taxon>Basidiomycota</taxon>
        <taxon>Agaricomycotina</taxon>
        <taxon>Agaricomycetes</taxon>
        <taxon>Agaricomycetidae</taxon>
        <taxon>Agaricales</taxon>
        <taxon>Marasmiineae</taxon>
        <taxon>Omphalotaceae</taxon>
        <taxon>Lentinula</taxon>
    </lineage>
</organism>
<feature type="region of interest" description="Disordered" evidence="1">
    <location>
        <begin position="330"/>
        <end position="379"/>
    </location>
</feature>
<feature type="region of interest" description="Disordered" evidence="1">
    <location>
        <begin position="1"/>
        <end position="45"/>
    </location>
</feature>
<dbReference type="Proteomes" id="UP001163846">
    <property type="component" value="Unassembled WGS sequence"/>
</dbReference>